<evidence type="ECO:0000256" key="12">
    <source>
        <dbReference type="SAM" id="Coils"/>
    </source>
</evidence>
<dbReference type="AlphaFoldDB" id="A0A443SFD2"/>
<reference evidence="17 18" key="1">
    <citation type="journal article" date="2018" name="Gigascience">
        <title>Genomes of trombidid mites reveal novel predicted allergens and laterally-transferred genes associated with secondary metabolism.</title>
        <authorList>
            <person name="Dong X."/>
            <person name="Chaisiri K."/>
            <person name="Xia D."/>
            <person name="Armstrong S.D."/>
            <person name="Fang Y."/>
            <person name="Donnelly M.J."/>
            <person name="Kadowaki T."/>
            <person name="McGarry J.W."/>
            <person name="Darby A.C."/>
            <person name="Makepeace B.L."/>
        </authorList>
    </citation>
    <scope>NUCLEOTIDE SEQUENCE [LARGE SCALE GENOMIC DNA]</scope>
    <source>
        <strain evidence="17">UoL-UT</strain>
    </source>
</reference>
<feature type="binding site" evidence="11">
    <location>
        <begin position="220"/>
        <end position="226"/>
    </location>
    <ligand>
        <name>substrate</name>
    </ligand>
</feature>
<sequence length="456" mass="52211">MEAEFKNIEQHNLWSSVYQEIRIKSAKYKFSNKESKKSENKTLNRYRDVTPFDHSRVVLKRCHNNYINASLIKVENAERAYILTQGPLPATISHFWLMVWEQNSKAIIMLNRLMERGTIKCHQYWPDGLRNNDVDKISMNDVFLEVEYVSQEEQSHYITRNFVLTDLQSGQSREIIQYHYTSWPDFGLPESPSSFLEFLFATRSSEAFDQGKNGPPIIHCSAGIGRSGTLCLVDTCLVLIEKSGDGSKVDVRNVLLEMRKYRMGLIQTPEQLRFSYMAIAEGAKSLISVPSSTSADDCGNTVHKEVCEDETDEEIFNKSDDEKSPTLPLLPPRQKRSQSFSSQNSSKLLNESNEMKGDIPQAVTSNSISKEDTKLLNNNLTPTEIRKRNREERNRKTSENIRRIKEKQKEIDERSRLKKRLLKYGCISVGIALMFGAGFIAYSYLNDATVLKANAS</sequence>
<feature type="transmembrane region" description="Helical" evidence="14">
    <location>
        <begin position="424"/>
        <end position="445"/>
    </location>
</feature>
<feature type="domain" description="Tyrosine specific protein phosphatases" evidence="16">
    <location>
        <begin position="193"/>
        <end position="273"/>
    </location>
</feature>
<dbReference type="GO" id="GO:0046426">
    <property type="term" value="P:negative regulation of receptor signaling pathway via JAK-STAT"/>
    <property type="evidence" value="ECO:0007669"/>
    <property type="project" value="TreeGrafter"/>
</dbReference>
<dbReference type="GO" id="GO:0005783">
    <property type="term" value="C:endoplasmic reticulum"/>
    <property type="evidence" value="ECO:0007669"/>
    <property type="project" value="UniProtKB-SubCell"/>
</dbReference>
<evidence type="ECO:0000256" key="8">
    <source>
        <dbReference type="ARBA" id="ARBA00022912"/>
    </source>
</evidence>
<evidence type="ECO:0000256" key="14">
    <source>
        <dbReference type="SAM" id="Phobius"/>
    </source>
</evidence>
<organism evidence="17 18">
    <name type="scientific">Leptotrombidium deliense</name>
    <dbReference type="NCBI Taxonomy" id="299467"/>
    <lineage>
        <taxon>Eukaryota</taxon>
        <taxon>Metazoa</taxon>
        <taxon>Ecdysozoa</taxon>
        <taxon>Arthropoda</taxon>
        <taxon>Chelicerata</taxon>
        <taxon>Arachnida</taxon>
        <taxon>Acari</taxon>
        <taxon>Acariformes</taxon>
        <taxon>Trombidiformes</taxon>
        <taxon>Prostigmata</taxon>
        <taxon>Anystina</taxon>
        <taxon>Parasitengona</taxon>
        <taxon>Trombiculoidea</taxon>
        <taxon>Trombiculidae</taxon>
        <taxon>Leptotrombidium</taxon>
    </lineage>
</organism>
<feature type="domain" description="Tyrosine-protein phosphatase" evidence="15">
    <location>
        <begin position="1"/>
        <end position="282"/>
    </location>
</feature>
<evidence type="ECO:0000256" key="10">
    <source>
        <dbReference type="PIRSR" id="PIRSR000926-1"/>
    </source>
</evidence>
<feature type="region of interest" description="Disordered" evidence="13">
    <location>
        <begin position="309"/>
        <end position="358"/>
    </location>
</feature>
<protein>
    <recommendedName>
        <fullName evidence="4">protein-tyrosine-phosphatase</fullName>
        <ecNumber evidence="4">3.1.3.48</ecNumber>
    </recommendedName>
</protein>
<dbReference type="SUPFAM" id="SSF52799">
    <property type="entry name" value="(Phosphotyrosine protein) phosphatases II"/>
    <property type="match status" value="1"/>
</dbReference>
<dbReference type="EC" id="3.1.3.48" evidence="4"/>
<evidence type="ECO:0000256" key="2">
    <source>
        <dbReference type="ARBA" id="ARBA00004308"/>
    </source>
</evidence>
<dbReference type="VEuPathDB" id="VectorBase:LDEU005812"/>
<dbReference type="STRING" id="299467.A0A443SFD2"/>
<feature type="compositionally biased region" description="Low complexity" evidence="13">
    <location>
        <begin position="337"/>
        <end position="350"/>
    </location>
</feature>
<dbReference type="PRINTS" id="PR00700">
    <property type="entry name" value="PRTYPHPHTASE"/>
</dbReference>
<evidence type="ECO:0000313" key="18">
    <source>
        <dbReference type="Proteomes" id="UP000288716"/>
    </source>
</evidence>
<dbReference type="InterPro" id="IPR000387">
    <property type="entry name" value="Tyr_Pase_dom"/>
</dbReference>
<feature type="active site" description="Phosphocysteine intermediate" evidence="10">
    <location>
        <position position="220"/>
    </location>
</feature>
<keyword evidence="12" id="KW-0175">Coiled coil</keyword>
<dbReference type="SMART" id="SM00404">
    <property type="entry name" value="PTPc_motif"/>
    <property type="match status" value="1"/>
</dbReference>
<keyword evidence="6" id="KW-0378">Hydrolase</keyword>
<dbReference type="PANTHER" id="PTHR46047:SF3">
    <property type="entry name" value="TYROSINE-PROTEIN PHOSPHATASE NON-RECEPTOR TYPE 61F"/>
    <property type="match status" value="1"/>
</dbReference>
<keyword evidence="14" id="KW-1133">Transmembrane helix</keyword>
<gene>
    <name evidence="17" type="ORF">B4U80_11074</name>
</gene>
<dbReference type="InterPro" id="IPR016130">
    <property type="entry name" value="Tyr_Pase_AS"/>
</dbReference>
<dbReference type="SMART" id="SM00194">
    <property type="entry name" value="PTPc"/>
    <property type="match status" value="1"/>
</dbReference>
<evidence type="ECO:0000256" key="7">
    <source>
        <dbReference type="ARBA" id="ARBA00022824"/>
    </source>
</evidence>
<dbReference type="OrthoDB" id="9450131at2759"/>
<dbReference type="PANTHER" id="PTHR46047">
    <property type="entry name" value="TYROSINE-PROTEIN PHOSPHATASE NON-RECEPTOR TYPE 61F"/>
    <property type="match status" value="1"/>
</dbReference>
<evidence type="ECO:0000259" key="16">
    <source>
        <dbReference type="PROSITE" id="PS50056"/>
    </source>
</evidence>
<dbReference type="EMBL" id="NCKV01002942">
    <property type="protein sequence ID" value="RWS26228.1"/>
    <property type="molecule type" value="Genomic_DNA"/>
</dbReference>
<dbReference type="GO" id="GO:0004726">
    <property type="term" value="F:non-membrane spanning protein tyrosine phosphatase activity"/>
    <property type="evidence" value="ECO:0007669"/>
    <property type="project" value="TreeGrafter"/>
</dbReference>
<dbReference type="PROSITE" id="PS50056">
    <property type="entry name" value="TYR_PHOSPHATASE_2"/>
    <property type="match status" value="1"/>
</dbReference>
<dbReference type="Pfam" id="PF00102">
    <property type="entry name" value="Y_phosphatase"/>
    <property type="match status" value="1"/>
</dbReference>
<keyword evidence="18" id="KW-1185">Reference proteome</keyword>
<dbReference type="InterPro" id="IPR003595">
    <property type="entry name" value="Tyr_Pase_cat"/>
</dbReference>
<keyword evidence="8" id="KW-0904">Protein phosphatase</keyword>
<evidence type="ECO:0000256" key="9">
    <source>
        <dbReference type="ARBA" id="ARBA00023136"/>
    </source>
</evidence>
<evidence type="ECO:0000259" key="15">
    <source>
        <dbReference type="PROSITE" id="PS50055"/>
    </source>
</evidence>
<dbReference type="Proteomes" id="UP000288716">
    <property type="component" value="Unassembled WGS sequence"/>
</dbReference>
<keyword evidence="9 14" id="KW-0472">Membrane</keyword>
<evidence type="ECO:0000256" key="5">
    <source>
        <dbReference type="ARBA" id="ARBA00022553"/>
    </source>
</evidence>
<dbReference type="InterPro" id="IPR051985">
    <property type="entry name" value="NR_tyrosine_phosphatase"/>
</dbReference>
<evidence type="ECO:0000256" key="3">
    <source>
        <dbReference type="ARBA" id="ARBA00009701"/>
    </source>
</evidence>
<accession>A0A443SFD2</accession>
<dbReference type="GO" id="GO:0070373">
    <property type="term" value="P:negative regulation of ERK1 and ERK2 cascade"/>
    <property type="evidence" value="ECO:0007669"/>
    <property type="project" value="TreeGrafter"/>
</dbReference>
<evidence type="ECO:0000256" key="11">
    <source>
        <dbReference type="PIRSR" id="PIRSR000926-2"/>
    </source>
</evidence>
<dbReference type="PROSITE" id="PS00383">
    <property type="entry name" value="TYR_PHOSPHATASE_1"/>
    <property type="match status" value="1"/>
</dbReference>
<keyword evidence="7" id="KW-0256">Endoplasmic reticulum</keyword>
<feature type="compositionally biased region" description="Basic and acidic residues" evidence="13">
    <location>
        <begin position="315"/>
        <end position="324"/>
    </location>
</feature>
<comment type="caution">
    <text evidence="17">The sequence shown here is derived from an EMBL/GenBank/DDBJ whole genome shotgun (WGS) entry which is preliminary data.</text>
</comment>
<keyword evidence="17" id="KW-0675">Receptor</keyword>
<keyword evidence="5" id="KW-0597">Phosphoprotein</keyword>
<proteinExistence type="inferred from homology"/>
<evidence type="ECO:0000256" key="1">
    <source>
        <dbReference type="ARBA" id="ARBA00004240"/>
    </source>
</evidence>
<comment type="subcellular location">
    <subcellularLocation>
        <location evidence="2">Endomembrane system</location>
    </subcellularLocation>
    <subcellularLocation>
        <location evidence="1">Endoplasmic reticulum</location>
    </subcellularLocation>
</comment>
<feature type="coiled-coil region" evidence="12">
    <location>
        <begin position="387"/>
        <end position="414"/>
    </location>
</feature>
<keyword evidence="14" id="KW-0812">Transmembrane</keyword>
<dbReference type="InterPro" id="IPR029021">
    <property type="entry name" value="Prot-tyrosine_phosphatase-like"/>
</dbReference>
<dbReference type="InterPro" id="IPR000242">
    <property type="entry name" value="PTP_cat"/>
</dbReference>
<dbReference type="PROSITE" id="PS50055">
    <property type="entry name" value="TYR_PHOSPHATASE_PTP"/>
    <property type="match status" value="1"/>
</dbReference>
<evidence type="ECO:0000256" key="13">
    <source>
        <dbReference type="SAM" id="MobiDB-lite"/>
    </source>
</evidence>
<dbReference type="InterPro" id="IPR012265">
    <property type="entry name" value="Ptpn1/Ptpn2"/>
</dbReference>
<feature type="binding site" evidence="11">
    <location>
        <position position="267"/>
    </location>
    <ligand>
        <name>substrate</name>
    </ligand>
</feature>
<dbReference type="GO" id="GO:0019901">
    <property type="term" value="F:protein kinase binding"/>
    <property type="evidence" value="ECO:0007669"/>
    <property type="project" value="TreeGrafter"/>
</dbReference>
<dbReference type="Gene3D" id="3.90.190.10">
    <property type="entry name" value="Protein tyrosine phosphatase superfamily"/>
    <property type="match status" value="1"/>
</dbReference>
<dbReference type="GO" id="GO:0005634">
    <property type="term" value="C:nucleus"/>
    <property type="evidence" value="ECO:0007669"/>
    <property type="project" value="TreeGrafter"/>
</dbReference>
<dbReference type="GO" id="GO:0048666">
    <property type="term" value="P:neuron development"/>
    <property type="evidence" value="ECO:0007669"/>
    <property type="project" value="UniProtKB-ARBA"/>
</dbReference>
<evidence type="ECO:0000313" key="17">
    <source>
        <dbReference type="EMBL" id="RWS26228.1"/>
    </source>
</evidence>
<comment type="similarity">
    <text evidence="3">Belongs to the protein-tyrosine phosphatase family. Non-receptor class 1 subfamily.</text>
</comment>
<evidence type="ECO:0000256" key="6">
    <source>
        <dbReference type="ARBA" id="ARBA00022801"/>
    </source>
</evidence>
<dbReference type="PIRSF" id="PIRSF000926">
    <property type="entry name" value="Tyr-Ptase_nr1"/>
    <property type="match status" value="1"/>
</dbReference>
<feature type="binding site" evidence="11">
    <location>
        <position position="185"/>
    </location>
    <ligand>
        <name>substrate</name>
    </ligand>
</feature>
<name>A0A443SFD2_9ACAR</name>
<evidence type="ECO:0000256" key="4">
    <source>
        <dbReference type="ARBA" id="ARBA00013064"/>
    </source>
</evidence>